<name>A0AA42DQ80_9FIRM</name>
<reference evidence="1" key="1">
    <citation type="journal article" date="2023" name="Int. J. Syst. Evol. Microbiol.">
        <title>&lt;i&gt;Holtiella tumoricola&lt;/i&gt; gen. nov. sp. nov., isolated from a human clinical sample.</title>
        <authorList>
            <person name="Allen-Vercoe E."/>
            <person name="Daigneault M.C."/>
            <person name="Vancuren S.J."/>
            <person name="Cochrane K."/>
            <person name="O'Neal L.L."/>
            <person name="Sankaranarayanan K."/>
            <person name="Lawson P.A."/>
        </authorList>
    </citation>
    <scope>NUCLEOTIDE SEQUENCE</scope>
    <source>
        <strain evidence="1">CC70A</strain>
    </source>
</reference>
<dbReference type="EMBL" id="JAQIFT010000057">
    <property type="protein sequence ID" value="MDA3732883.1"/>
    <property type="molecule type" value="Genomic_DNA"/>
</dbReference>
<keyword evidence="2" id="KW-1185">Reference proteome</keyword>
<accession>A0AA42DQ80</accession>
<evidence type="ECO:0000313" key="2">
    <source>
        <dbReference type="Proteomes" id="UP001169242"/>
    </source>
</evidence>
<protein>
    <submittedName>
        <fullName evidence="1">Uncharacterized protein</fullName>
    </submittedName>
</protein>
<sequence length="229" mass="27077">MFNEHLYHGTGRERGDRMLSNQMMEVSVGEHHWLGDGSYFFDEQLYAYKWISDMYKNKFRQQPQNKNLIENYSILDAHIKVEKKRLLDLSKAEYKMMFDQVYTLMHKHQEYSNTFDKVAIADGIVINYMFNNLGFDEDFDVVSALFIQNSRNYSAVGTRLGYMPQKQFCIKNLNVIDVIEEVNYIDSIPSFQQQLSNLYYNGAEQSFNKVKRPKRRGTHIPKKGYVVIK</sequence>
<dbReference type="RefSeq" id="WP_271012864.1">
    <property type="nucleotide sequence ID" value="NZ_JAQIFT010000057.1"/>
</dbReference>
<evidence type="ECO:0000313" key="1">
    <source>
        <dbReference type="EMBL" id="MDA3732883.1"/>
    </source>
</evidence>
<dbReference type="AlphaFoldDB" id="A0AA42DQ80"/>
<organism evidence="1 2">
    <name type="scientific">Holtiella tumoricola</name>
    <dbReference type="NCBI Taxonomy" id="3018743"/>
    <lineage>
        <taxon>Bacteria</taxon>
        <taxon>Bacillati</taxon>
        <taxon>Bacillota</taxon>
        <taxon>Clostridia</taxon>
        <taxon>Lachnospirales</taxon>
        <taxon>Cellulosilyticaceae</taxon>
        <taxon>Holtiella</taxon>
    </lineage>
</organism>
<dbReference type="Proteomes" id="UP001169242">
    <property type="component" value="Unassembled WGS sequence"/>
</dbReference>
<comment type="caution">
    <text evidence="1">The sequence shown here is derived from an EMBL/GenBank/DDBJ whole genome shotgun (WGS) entry which is preliminary data.</text>
</comment>
<gene>
    <name evidence="1" type="ORF">PBV87_15510</name>
</gene>
<proteinExistence type="predicted"/>